<accession>A0ABW3CS93</accession>
<dbReference type="EMBL" id="JBHTIR010004400">
    <property type="protein sequence ID" value="MFD0857303.1"/>
    <property type="molecule type" value="Genomic_DNA"/>
</dbReference>
<reference evidence="2" key="1">
    <citation type="journal article" date="2019" name="Int. J. Syst. Evol. Microbiol.">
        <title>The Global Catalogue of Microorganisms (GCM) 10K type strain sequencing project: providing services to taxonomists for standard genome sequencing and annotation.</title>
        <authorList>
            <consortium name="The Broad Institute Genomics Platform"/>
            <consortium name="The Broad Institute Genome Sequencing Center for Infectious Disease"/>
            <person name="Wu L."/>
            <person name="Ma J."/>
        </authorList>
    </citation>
    <scope>NUCLEOTIDE SEQUENCE [LARGE SCALE GENOMIC DNA]</scope>
    <source>
        <strain evidence="2">JCM 31696</strain>
    </source>
</reference>
<protein>
    <submittedName>
        <fullName evidence="1">Uncharacterized protein</fullName>
    </submittedName>
</protein>
<evidence type="ECO:0000313" key="1">
    <source>
        <dbReference type="EMBL" id="MFD0857303.1"/>
    </source>
</evidence>
<organism evidence="1 2">
    <name type="scientific">Actinomadura adrarensis</name>
    <dbReference type="NCBI Taxonomy" id="1819600"/>
    <lineage>
        <taxon>Bacteria</taxon>
        <taxon>Bacillati</taxon>
        <taxon>Actinomycetota</taxon>
        <taxon>Actinomycetes</taxon>
        <taxon>Streptosporangiales</taxon>
        <taxon>Thermomonosporaceae</taxon>
        <taxon>Actinomadura</taxon>
    </lineage>
</organism>
<name>A0ABW3CS93_9ACTN</name>
<dbReference type="Proteomes" id="UP001597083">
    <property type="component" value="Unassembled WGS sequence"/>
</dbReference>
<comment type="caution">
    <text evidence="1">The sequence shown here is derived from an EMBL/GenBank/DDBJ whole genome shotgun (WGS) entry which is preliminary data.</text>
</comment>
<gene>
    <name evidence="1" type="ORF">ACFQ07_34185</name>
</gene>
<evidence type="ECO:0000313" key="2">
    <source>
        <dbReference type="Proteomes" id="UP001597083"/>
    </source>
</evidence>
<keyword evidence="2" id="KW-1185">Reference proteome</keyword>
<sequence>MFSEEIVHPVIIEKEIFEQAQRKFARRLPQLGRPKPRHTRRCYPLKGDAVVRHLRAEDAGPPQRAGQLLPVPVP</sequence>
<proteinExistence type="predicted"/>